<dbReference type="PROSITE" id="PS50181">
    <property type="entry name" value="FBOX"/>
    <property type="match status" value="1"/>
</dbReference>
<dbReference type="InParanoid" id="A0A7R8UXI6"/>
<evidence type="ECO:0000313" key="2">
    <source>
        <dbReference type="EMBL" id="CAD7088858.1"/>
    </source>
</evidence>
<dbReference type="InterPro" id="IPR001810">
    <property type="entry name" value="F-box_dom"/>
</dbReference>
<sequence>MESTRLLDLNEHCLEHIFCLLDTVDQLNIGLLSPRFKFIIDRLIAKKIFNFNYIYSRLPPTKAAEIFTEYGPAIKKIYMPFPIFDEVSGLSYLVPQNCYNITEVHFNFPFYVNYKIMKLVFMAARGIKIVHCHGRELFDHHCHLISTLPEIEVLNIEQNGDITGLHLDKLKKLKVLNIRGCDNFEPRNLMHICRATKLRSLNIAECNQFDERVFQVIIETQNEMEDLIISHCYENGDIDTLACLPKLRSVCIIWHCQKPHKSTNFLGVLATQHAESIRKLDIYRSKFGKKYEHDGILDLKQLHQVSIISDADLSDRVLLDICRNCSKLQEVNISGCRNVTEEAIGQLVKTVQDLRVLDLRHCRQFSNSLYEHLVKAKKTSVNSSRLKVYVWDSKMEETITSSDNYLKHKKFLELSFEVKCWFSYKSE</sequence>
<accession>A0A7R8UXI6</accession>
<dbReference type="GO" id="GO:0019005">
    <property type="term" value="C:SCF ubiquitin ligase complex"/>
    <property type="evidence" value="ECO:0007669"/>
    <property type="project" value="TreeGrafter"/>
</dbReference>
<evidence type="ECO:0000259" key="1">
    <source>
        <dbReference type="PROSITE" id="PS50181"/>
    </source>
</evidence>
<dbReference type="Proteomes" id="UP000594454">
    <property type="component" value="Chromosome 4"/>
</dbReference>
<dbReference type="Gene3D" id="3.80.10.10">
    <property type="entry name" value="Ribonuclease Inhibitor"/>
    <property type="match status" value="2"/>
</dbReference>
<name>A0A7R8UXI6_HERIL</name>
<dbReference type="InterPro" id="IPR006553">
    <property type="entry name" value="Leu-rich_rpt_Cys-con_subtyp"/>
</dbReference>
<dbReference type="GO" id="GO:0031146">
    <property type="term" value="P:SCF-dependent proteasomal ubiquitin-dependent protein catabolic process"/>
    <property type="evidence" value="ECO:0007669"/>
    <property type="project" value="TreeGrafter"/>
</dbReference>
<dbReference type="OrthoDB" id="6492012at2759"/>
<dbReference type="EMBL" id="LR899012">
    <property type="protein sequence ID" value="CAD7088858.1"/>
    <property type="molecule type" value="Genomic_DNA"/>
</dbReference>
<organism evidence="2 3">
    <name type="scientific">Hermetia illucens</name>
    <name type="common">Black soldier fly</name>
    <dbReference type="NCBI Taxonomy" id="343691"/>
    <lineage>
        <taxon>Eukaryota</taxon>
        <taxon>Metazoa</taxon>
        <taxon>Ecdysozoa</taxon>
        <taxon>Arthropoda</taxon>
        <taxon>Hexapoda</taxon>
        <taxon>Insecta</taxon>
        <taxon>Pterygota</taxon>
        <taxon>Neoptera</taxon>
        <taxon>Endopterygota</taxon>
        <taxon>Diptera</taxon>
        <taxon>Brachycera</taxon>
        <taxon>Stratiomyomorpha</taxon>
        <taxon>Stratiomyidae</taxon>
        <taxon>Hermetiinae</taxon>
        <taxon>Hermetia</taxon>
    </lineage>
</organism>
<keyword evidence="3" id="KW-1185">Reference proteome</keyword>
<proteinExistence type="predicted"/>
<dbReference type="Pfam" id="PF00646">
    <property type="entry name" value="F-box"/>
    <property type="match status" value="1"/>
</dbReference>
<dbReference type="PANTHER" id="PTHR13318:SF95">
    <property type="entry name" value="F-BOX PROTEIN YLR352W"/>
    <property type="match status" value="1"/>
</dbReference>
<dbReference type="PANTHER" id="PTHR13318">
    <property type="entry name" value="PARTNER OF PAIRED, ISOFORM B-RELATED"/>
    <property type="match status" value="1"/>
</dbReference>
<dbReference type="SMART" id="SM00367">
    <property type="entry name" value="LRR_CC"/>
    <property type="match status" value="3"/>
</dbReference>
<gene>
    <name evidence="2" type="ORF">HERILL_LOCUS11450</name>
</gene>
<feature type="domain" description="F-box" evidence="1">
    <location>
        <begin position="3"/>
        <end position="58"/>
    </location>
</feature>
<dbReference type="InterPro" id="IPR032675">
    <property type="entry name" value="LRR_dom_sf"/>
</dbReference>
<evidence type="ECO:0000313" key="3">
    <source>
        <dbReference type="Proteomes" id="UP000594454"/>
    </source>
</evidence>
<reference evidence="2 3" key="1">
    <citation type="submission" date="2020-11" db="EMBL/GenBank/DDBJ databases">
        <authorList>
            <person name="Wallbank WR R."/>
            <person name="Pardo Diaz C."/>
            <person name="Kozak K."/>
            <person name="Martin S."/>
            <person name="Jiggins C."/>
            <person name="Moest M."/>
            <person name="Warren A I."/>
            <person name="Generalovic N T."/>
            <person name="Byers J.R.P. K."/>
            <person name="Montejo-Kovacevich G."/>
            <person name="Yen C E."/>
        </authorList>
    </citation>
    <scope>NUCLEOTIDE SEQUENCE [LARGE SCALE GENOMIC DNA]</scope>
</reference>
<dbReference type="AlphaFoldDB" id="A0A7R8UXI6"/>
<protein>
    <recommendedName>
        <fullName evidence="1">F-box domain-containing protein</fullName>
    </recommendedName>
</protein>
<dbReference type="SUPFAM" id="SSF52047">
    <property type="entry name" value="RNI-like"/>
    <property type="match status" value="1"/>
</dbReference>
<dbReference type="FunCoup" id="A0A7R8UXI6">
    <property type="interactions" value="5"/>
</dbReference>